<dbReference type="GeneID" id="36570928"/>
<dbReference type="InterPro" id="IPR034095">
    <property type="entry name" value="NDUF3"/>
</dbReference>
<accession>A0A2T3AWT1</accession>
<reference evidence="6 7" key="1">
    <citation type="journal article" date="2018" name="New Phytol.">
        <title>Comparative genomics and transcriptomics depict ericoid mycorrhizal fungi as versatile saprotrophs and plant mutualists.</title>
        <authorList>
            <person name="Martino E."/>
            <person name="Morin E."/>
            <person name="Grelet G.A."/>
            <person name="Kuo A."/>
            <person name="Kohler A."/>
            <person name="Daghino S."/>
            <person name="Barry K.W."/>
            <person name="Cichocki N."/>
            <person name="Clum A."/>
            <person name="Dockter R.B."/>
            <person name="Hainaut M."/>
            <person name="Kuo R.C."/>
            <person name="LaButti K."/>
            <person name="Lindahl B.D."/>
            <person name="Lindquist E.A."/>
            <person name="Lipzen A."/>
            <person name="Khouja H.R."/>
            <person name="Magnuson J."/>
            <person name="Murat C."/>
            <person name="Ohm R.A."/>
            <person name="Singer S.W."/>
            <person name="Spatafora J.W."/>
            <person name="Wang M."/>
            <person name="Veneault-Fourrey C."/>
            <person name="Henrissat B."/>
            <person name="Grigoriev I.V."/>
            <person name="Martin F.M."/>
            <person name="Perotto S."/>
        </authorList>
    </citation>
    <scope>NUCLEOTIDE SEQUENCE [LARGE SCALE GENOMIC DNA]</scope>
    <source>
        <strain evidence="6 7">ATCC 22711</strain>
    </source>
</reference>
<dbReference type="PANTHER" id="PTHR21192">
    <property type="entry name" value="NUCLEAR PROTEIN E3-3"/>
    <property type="match status" value="1"/>
</dbReference>
<dbReference type="GO" id="GO:0032981">
    <property type="term" value="P:mitochondrial respiratory chain complex I assembly"/>
    <property type="evidence" value="ECO:0007669"/>
    <property type="project" value="InterPro"/>
</dbReference>
<organism evidence="6 7">
    <name type="scientific">Amorphotheca resinae ATCC 22711</name>
    <dbReference type="NCBI Taxonomy" id="857342"/>
    <lineage>
        <taxon>Eukaryota</taxon>
        <taxon>Fungi</taxon>
        <taxon>Dikarya</taxon>
        <taxon>Ascomycota</taxon>
        <taxon>Pezizomycotina</taxon>
        <taxon>Leotiomycetes</taxon>
        <taxon>Helotiales</taxon>
        <taxon>Amorphothecaceae</taxon>
        <taxon>Amorphotheca</taxon>
    </lineage>
</organism>
<proteinExistence type="inferred from homology"/>
<gene>
    <name evidence="6" type="ORF">M430DRAFT_143800</name>
</gene>
<dbReference type="InterPro" id="IPR007523">
    <property type="entry name" value="NDUFAF3/AAMDC"/>
</dbReference>
<feature type="region of interest" description="Disordered" evidence="5">
    <location>
        <begin position="63"/>
        <end position="89"/>
    </location>
</feature>
<evidence type="ECO:0000256" key="2">
    <source>
        <dbReference type="ARBA" id="ARBA00021776"/>
    </source>
</evidence>
<dbReference type="FunFam" id="3.40.1230.10:FF:000005">
    <property type="entry name" value="NADH dehydrogenase [ubiquinone]alpha subcomplex assembly factor"/>
    <property type="match status" value="1"/>
</dbReference>
<dbReference type="SUPFAM" id="SSF64076">
    <property type="entry name" value="MTH938-like"/>
    <property type="match status" value="1"/>
</dbReference>
<evidence type="ECO:0000256" key="1">
    <source>
        <dbReference type="ARBA" id="ARBA00004173"/>
    </source>
</evidence>
<dbReference type="InParanoid" id="A0A2T3AWT1"/>
<dbReference type="OrthoDB" id="20681at2759"/>
<dbReference type="STRING" id="857342.A0A2T3AWT1"/>
<comment type="subcellular location">
    <subcellularLocation>
        <location evidence="1">Mitochondrion</location>
    </subcellularLocation>
</comment>
<dbReference type="AlphaFoldDB" id="A0A2T3AWT1"/>
<dbReference type="PANTHER" id="PTHR21192:SF2">
    <property type="entry name" value="NADH DEHYDROGENASE [UBIQUINONE] 1 ALPHA SUBCOMPLEX ASSEMBLY FACTOR 3"/>
    <property type="match status" value="1"/>
</dbReference>
<comment type="similarity">
    <text evidence="4">Belongs to the NDUFAF3 family.</text>
</comment>
<evidence type="ECO:0000313" key="7">
    <source>
        <dbReference type="Proteomes" id="UP000241818"/>
    </source>
</evidence>
<sequence length="246" mass="26825">MALLRPSAPSLSRPSIRDLSSFLLSPQTYQARCASRVTQRHIPSPSISSTYATLRKFSSEPRLHAITRSRSTKPKSHDRGPPSTEDTQTDFGLLDVLGNTPAPSTSIDACLWDGFHLNSGVKIVGGSGVLLVAGEAFSWKPWEAGTGDRKLRTVNEKGQFEVEDEAWGLLELVWPKPDLLILGLGKDMRPLSPKTRQYINSLGIRIDIQDTRNAAAQFNLLATERGVGNIAAALVPIGWREGVGIE</sequence>
<evidence type="ECO:0000256" key="4">
    <source>
        <dbReference type="ARBA" id="ARBA00049984"/>
    </source>
</evidence>
<keyword evidence="3" id="KW-0496">Mitochondrion</keyword>
<dbReference type="Gene3D" id="3.40.1230.10">
    <property type="entry name" value="MTH938-like"/>
    <property type="match status" value="1"/>
</dbReference>
<dbReference type="EMBL" id="KZ679014">
    <property type="protein sequence ID" value="PSS13134.1"/>
    <property type="molecule type" value="Genomic_DNA"/>
</dbReference>
<dbReference type="RefSeq" id="XP_024719125.1">
    <property type="nucleotide sequence ID" value="XM_024862847.1"/>
</dbReference>
<evidence type="ECO:0000256" key="3">
    <source>
        <dbReference type="ARBA" id="ARBA00023128"/>
    </source>
</evidence>
<dbReference type="InterPro" id="IPR036748">
    <property type="entry name" value="MTH938-like_sf"/>
</dbReference>
<dbReference type="Proteomes" id="UP000241818">
    <property type="component" value="Unassembled WGS sequence"/>
</dbReference>
<evidence type="ECO:0000313" key="6">
    <source>
        <dbReference type="EMBL" id="PSS13134.1"/>
    </source>
</evidence>
<dbReference type="Pfam" id="PF04430">
    <property type="entry name" value="DUF498"/>
    <property type="match status" value="1"/>
</dbReference>
<dbReference type="CDD" id="cd05125">
    <property type="entry name" value="Mth938_2P1-like"/>
    <property type="match status" value="1"/>
</dbReference>
<dbReference type="GO" id="GO:0005743">
    <property type="term" value="C:mitochondrial inner membrane"/>
    <property type="evidence" value="ECO:0007669"/>
    <property type="project" value="TreeGrafter"/>
</dbReference>
<evidence type="ECO:0000256" key="5">
    <source>
        <dbReference type="SAM" id="MobiDB-lite"/>
    </source>
</evidence>
<feature type="compositionally biased region" description="Basic residues" evidence="5">
    <location>
        <begin position="65"/>
        <end position="74"/>
    </location>
</feature>
<name>A0A2T3AWT1_AMORE</name>
<protein>
    <recommendedName>
        <fullName evidence="2">NADH dehydrogenase [ubiquinone] 1 alpha subcomplex assembly factor 3</fullName>
    </recommendedName>
</protein>
<keyword evidence="7" id="KW-1185">Reference proteome</keyword>